<evidence type="ECO:0000313" key="1">
    <source>
        <dbReference type="EMBL" id="VAW95241.1"/>
    </source>
</evidence>
<sequence length="192" mass="22018">MTYLYECDQTRLDKTKSLNPLLKNIPTAVSPLFSTGNKLHNPNSDFDSYNIKINLESIHYTGEDYGYGWTFVISTLKHHWISTQIRIQRGSKSFVNKDIYHNHVDTDFHLLQHLPITLCAQHISGFKAESTVCLNPNSLKQTATPTSIYTGMEESGFGFHFHELLTLAHKNVQFMFVLNFEITPENTHALKN</sequence>
<dbReference type="AlphaFoldDB" id="A0A3B0ZU39"/>
<reference evidence="1" key="1">
    <citation type="submission" date="2018-06" db="EMBL/GenBank/DDBJ databases">
        <authorList>
            <person name="Zhirakovskaya E."/>
        </authorList>
    </citation>
    <scope>NUCLEOTIDE SEQUENCE</scope>
</reference>
<organism evidence="1">
    <name type="scientific">hydrothermal vent metagenome</name>
    <dbReference type="NCBI Taxonomy" id="652676"/>
    <lineage>
        <taxon>unclassified sequences</taxon>
        <taxon>metagenomes</taxon>
        <taxon>ecological metagenomes</taxon>
    </lineage>
</organism>
<protein>
    <submittedName>
        <fullName evidence="1">Uncharacterized protein</fullName>
    </submittedName>
</protein>
<accession>A0A3B0ZU39</accession>
<name>A0A3B0ZU39_9ZZZZ</name>
<proteinExistence type="predicted"/>
<dbReference type="EMBL" id="UOFT01000043">
    <property type="protein sequence ID" value="VAW95241.1"/>
    <property type="molecule type" value="Genomic_DNA"/>
</dbReference>
<gene>
    <name evidence="1" type="ORF">MNBD_GAMMA23-1679</name>
</gene>